<protein>
    <recommendedName>
        <fullName evidence="4 10">4-alpha-glucanotransferase</fullName>
        <ecNumber evidence="3 10">2.4.1.25</ecNumber>
    </recommendedName>
    <alternativeName>
        <fullName evidence="8 10">Amylomaltase</fullName>
    </alternativeName>
    <alternativeName>
        <fullName evidence="9 10">Disproportionating enzyme</fullName>
    </alternativeName>
</protein>
<evidence type="ECO:0000256" key="6">
    <source>
        <dbReference type="ARBA" id="ARBA00022679"/>
    </source>
</evidence>
<organism evidence="12 13">
    <name type="scientific">Agarivorans gilvus</name>
    <dbReference type="NCBI Taxonomy" id="680279"/>
    <lineage>
        <taxon>Bacteria</taxon>
        <taxon>Pseudomonadati</taxon>
        <taxon>Pseudomonadota</taxon>
        <taxon>Gammaproteobacteria</taxon>
        <taxon>Alteromonadales</taxon>
        <taxon>Alteromonadaceae</taxon>
        <taxon>Agarivorans</taxon>
    </lineage>
</organism>
<dbReference type="Gene3D" id="3.20.20.80">
    <property type="entry name" value="Glycosidases"/>
    <property type="match status" value="1"/>
</dbReference>
<dbReference type="PANTHER" id="PTHR32438:SF5">
    <property type="entry name" value="4-ALPHA-GLUCANOTRANSFERASE DPE1, CHLOROPLASTIC_AMYLOPLASTIC"/>
    <property type="match status" value="1"/>
</dbReference>
<dbReference type="SUPFAM" id="SSF51445">
    <property type="entry name" value="(Trans)glycosidases"/>
    <property type="match status" value="1"/>
</dbReference>
<dbReference type="NCBIfam" id="TIGR00217">
    <property type="entry name" value="malQ"/>
    <property type="match status" value="1"/>
</dbReference>
<evidence type="ECO:0000256" key="5">
    <source>
        <dbReference type="ARBA" id="ARBA00022676"/>
    </source>
</evidence>
<evidence type="ECO:0000256" key="3">
    <source>
        <dbReference type="ARBA" id="ARBA00012560"/>
    </source>
</evidence>
<dbReference type="RefSeq" id="WP_055731781.1">
    <property type="nucleotide sequence ID" value="NZ_BMDY01000001.1"/>
</dbReference>
<evidence type="ECO:0000256" key="9">
    <source>
        <dbReference type="ARBA" id="ARBA00031501"/>
    </source>
</evidence>
<evidence type="ECO:0000256" key="1">
    <source>
        <dbReference type="ARBA" id="ARBA00000439"/>
    </source>
</evidence>
<reference evidence="13" key="1">
    <citation type="journal article" date="2019" name="Int. J. Syst. Evol. Microbiol.">
        <title>The Global Catalogue of Microorganisms (GCM) 10K type strain sequencing project: providing services to taxonomists for standard genome sequencing and annotation.</title>
        <authorList>
            <consortium name="The Broad Institute Genomics Platform"/>
            <consortium name="The Broad Institute Genome Sequencing Center for Infectious Disease"/>
            <person name="Wu L."/>
            <person name="Ma J."/>
        </authorList>
    </citation>
    <scope>NUCLEOTIDE SEQUENCE [LARGE SCALE GENOMIC DNA]</scope>
    <source>
        <strain evidence="13">CGMCC 1.10131</strain>
    </source>
</reference>
<keyword evidence="13" id="KW-1185">Reference proteome</keyword>
<dbReference type="Proteomes" id="UP000651977">
    <property type="component" value="Unassembled WGS sequence"/>
</dbReference>
<dbReference type="Pfam" id="PF21226">
    <property type="entry name" value="MalQ_N"/>
    <property type="match status" value="1"/>
</dbReference>
<proteinExistence type="inferred from homology"/>
<comment type="caution">
    <text evidence="12">The sequence shown here is derived from an EMBL/GenBank/DDBJ whole genome shotgun (WGS) entry which is preliminary data.</text>
</comment>
<dbReference type="EMBL" id="BMDY01000001">
    <property type="protein sequence ID" value="GGA92714.1"/>
    <property type="molecule type" value="Genomic_DNA"/>
</dbReference>
<keyword evidence="7 10" id="KW-0119">Carbohydrate metabolism</keyword>
<sequence>MSDQIIEQLVKLRGIETSYVDAWGNPAQVVPESKAKLLKALGYPVDDAEQLAKRYEEDVLNYWQSVMPVVKVVRVASEYPLEIRVPIELANKEFTWTLQTEQGETFKGQITPVDGELIEAHAINETEYQAYIVNLSIDLPIGYHELTLKLKGGRKVLAETRYIVAPKAAYIQPQIANGKKVWGPSVQLYCLRSETNWGIGDFSDLQVLVKNIAEKGGDFVGLNPIHSLYPANPEAASPYSPSSRRWLNIVYIDVEAIAEFQESEAAALVASPAFQNRLEQLRASEWVDYTGVTNAKLEALQLVFKQFQTIQTGRSKRANAFRSFVKEGGESLAAQATYDALQAHLYDTIGNAWGWPAWPDEYKEYHLPAVAEWVKENKDAVDFYLWLQWIADEQLAAVDAVAKESGMVMGLYRDLAVGVSEGSVEIWANGDLYSLDASVGAPPDVLGPLGQKWGLPPMDPAVLEQQQYQPMIDLFRSNMRSCGSLRIDHAMALLRLWLVPVEDSADKGAYLYYPIQDLLGILALESHRNKCLIIGEDLGTVPDGIFEVLQENGVHSYRIFFFEQAEDGGFISPAHYPEQAMSAVTTHDMPTLRGFWHCDDLALGRELGIYPDEEVLQGLYRDRHESKQKILDSLHGHQSIPDYISHDVNWVGMDKGLNYGIQVHMAKGSCNLLSVQLEDWMEMDKPVNVPGTSSEYPNWRRKLAWNLSDLFNNHDVQHLMYSLTDARAKVSK</sequence>
<dbReference type="EC" id="2.4.1.25" evidence="3 10"/>
<accession>A0ABQ1HW87</accession>
<dbReference type="InterPro" id="IPR048458">
    <property type="entry name" value="MalQ_N"/>
</dbReference>
<gene>
    <name evidence="12" type="primary">malQ</name>
    <name evidence="12" type="ORF">GCM10007414_01680</name>
</gene>
<dbReference type="PANTHER" id="PTHR32438">
    <property type="entry name" value="4-ALPHA-GLUCANOTRANSFERASE DPE1, CHLOROPLASTIC/AMYLOPLASTIC"/>
    <property type="match status" value="1"/>
</dbReference>
<evidence type="ECO:0000259" key="11">
    <source>
        <dbReference type="Pfam" id="PF21226"/>
    </source>
</evidence>
<evidence type="ECO:0000256" key="4">
    <source>
        <dbReference type="ARBA" id="ARBA00020295"/>
    </source>
</evidence>
<dbReference type="NCBIfam" id="NF008274">
    <property type="entry name" value="PRK11052.1"/>
    <property type="match status" value="1"/>
</dbReference>
<keyword evidence="6 10" id="KW-0808">Transferase</keyword>
<evidence type="ECO:0000313" key="12">
    <source>
        <dbReference type="EMBL" id="GGA92714.1"/>
    </source>
</evidence>
<evidence type="ECO:0000256" key="2">
    <source>
        <dbReference type="ARBA" id="ARBA00005684"/>
    </source>
</evidence>
<evidence type="ECO:0000256" key="8">
    <source>
        <dbReference type="ARBA" id="ARBA00031423"/>
    </source>
</evidence>
<comment type="catalytic activity">
    <reaction evidence="1 10">
        <text>Transfers a segment of a (1-&gt;4)-alpha-D-glucan to a new position in an acceptor, which may be glucose or a (1-&gt;4)-alpha-D-glucan.</text>
        <dbReference type="EC" id="2.4.1.25"/>
    </reaction>
</comment>
<dbReference type="InterPro" id="IPR017853">
    <property type="entry name" value="GH"/>
</dbReference>
<evidence type="ECO:0000256" key="10">
    <source>
        <dbReference type="RuleBase" id="RU361207"/>
    </source>
</evidence>
<evidence type="ECO:0000256" key="7">
    <source>
        <dbReference type="ARBA" id="ARBA00023277"/>
    </source>
</evidence>
<comment type="similarity">
    <text evidence="2 10">Belongs to the disproportionating enzyme family.</text>
</comment>
<evidence type="ECO:0000313" key="13">
    <source>
        <dbReference type="Proteomes" id="UP000651977"/>
    </source>
</evidence>
<dbReference type="Pfam" id="PF02446">
    <property type="entry name" value="Glyco_hydro_77"/>
    <property type="match status" value="1"/>
</dbReference>
<keyword evidence="5 10" id="KW-0328">Glycosyltransferase</keyword>
<dbReference type="InterPro" id="IPR003385">
    <property type="entry name" value="Glyco_hydro_77"/>
</dbReference>
<name>A0ABQ1HW87_9ALTE</name>
<feature type="domain" description="MalQ N-terminal beta-sandwich" evidence="11">
    <location>
        <begin position="68"/>
        <end position="166"/>
    </location>
</feature>